<evidence type="ECO:0000313" key="1">
    <source>
        <dbReference type="EMBL" id="KKL86516.1"/>
    </source>
</evidence>
<dbReference type="AlphaFoldDB" id="A0A0F9G7W3"/>
<proteinExistence type="predicted"/>
<sequence>MTHPTKTDAELTEALATEVMEWHKALHADGYVWWFDKNDNPKFREKEFMPFIAHAHMALVRAKMREMGLFRTAFDKGDGQIAVSYTDIMCIQRGIVVDQDELRAEGLAILAAVRKESETSGNSNLE</sequence>
<reference evidence="1" key="1">
    <citation type="journal article" date="2015" name="Nature">
        <title>Complex archaea that bridge the gap between prokaryotes and eukaryotes.</title>
        <authorList>
            <person name="Spang A."/>
            <person name="Saw J.H."/>
            <person name="Jorgensen S.L."/>
            <person name="Zaremba-Niedzwiedzka K."/>
            <person name="Martijn J."/>
            <person name="Lind A.E."/>
            <person name="van Eijk R."/>
            <person name="Schleper C."/>
            <person name="Guy L."/>
            <person name="Ettema T.J."/>
        </authorList>
    </citation>
    <scope>NUCLEOTIDE SEQUENCE</scope>
</reference>
<dbReference type="EMBL" id="LAZR01021092">
    <property type="protein sequence ID" value="KKL86516.1"/>
    <property type="molecule type" value="Genomic_DNA"/>
</dbReference>
<organism evidence="1">
    <name type="scientific">marine sediment metagenome</name>
    <dbReference type="NCBI Taxonomy" id="412755"/>
    <lineage>
        <taxon>unclassified sequences</taxon>
        <taxon>metagenomes</taxon>
        <taxon>ecological metagenomes</taxon>
    </lineage>
</organism>
<accession>A0A0F9G7W3</accession>
<protein>
    <submittedName>
        <fullName evidence="1">Uncharacterized protein</fullName>
    </submittedName>
</protein>
<comment type="caution">
    <text evidence="1">The sequence shown here is derived from an EMBL/GenBank/DDBJ whole genome shotgun (WGS) entry which is preliminary data.</text>
</comment>
<gene>
    <name evidence="1" type="ORF">LCGC14_1943920</name>
</gene>
<name>A0A0F9G7W3_9ZZZZ</name>